<dbReference type="EMBL" id="DS113930">
    <property type="protein sequence ID" value="EAX93107.1"/>
    <property type="molecule type" value="Genomic_DNA"/>
</dbReference>
<protein>
    <submittedName>
        <fullName evidence="4">Ankyrin repeat protein, putative</fullName>
    </submittedName>
</protein>
<sequence>MSDQNIQPDKYSELRSKYKYYINSYHALYQLKTENKEELHSIYKMINTELIDSKKYLATSVMKDILNIIRYNNRYTKSYLFLAKLIFDNYQVKKVENVNIISYLLFFKEYRIRLYESYSIEEIILENLDIHKENSIYRAIMNDDKEIFISFTERDEFNKDQKLKSDLYPYCTDGYSLLELCCYHGAVDCFKLLRTKFHSQITNTCLQFSFLRGNPEIMSECLKYQTPDKYCMAYAIISHNIDFVTFLMNEYNLEINLFDCGEHKNLESFLVYFDQTNDISKCFVNSAMFNIPSLCEYFLSNGANINEKREYILTALHIAAQRNNKEVVEILLSHGANINVKDGMEETALHKAANRNSKETTKVLLSHGANINEKNNNGKTALHIAAYCNYKELAEVLLSHGANINEKDNNGETALHITLNRNSKETTKVLLSHGVNIDEKDNNGSTALHIAAYCNYKELAEVLLSHGVNINEKDNNGETALHKAVYRNSKETIEVLLSHGANINVKDGMEETALHKAANRNSKETTKVLLSHGANIDEKDNNGSTALHIAANRNSKETAKVLLSHGANIDEKDNNGETALHIALNRNSKGTTKVLLSHGAITNMFFHKMLIFLFLIVSILFFIRNKDN</sequence>
<dbReference type="PRINTS" id="PR01415">
    <property type="entry name" value="ANKYRIN"/>
</dbReference>
<dbReference type="InterPro" id="IPR036770">
    <property type="entry name" value="Ankyrin_rpt-contain_sf"/>
</dbReference>
<dbReference type="Pfam" id="PF00023">
    <property type="entry name" value="Ank"/>
    <property type="match status" value="1"/>
</dbReference>
<dbReference type="SUPFAM" id="SSF140860">
    <property type="entry name" value="Pseudo ankyrin repeat-like"/>
    <property type="match status" value="1"/>
</dbReference>
<gene>
    <name evidence="4" type="ORF">TVAG_261170</name>
</gene>
<keyword evidence="1" id="KW-0040">ANK repeat</keyword>
<evidence type="ECO:0000259" key="3">
    <source>
        <dbReference type="Pfam" id="PF11929"/>
    </source>
</evidence>
<accession>A2FPS7</accession>
<dbReference type="Pfam" id="PF11929">
    <property type="entry name" value="DUF3447"/>
    <property type="match status" value="1"/>
</dbReference>
<dbReference type="SMR" id="A2FPS7"/>
<feature type="repeat" description="ANK" evidence="1">
    <location>
        <begin position="509"/>
        <end position="541"/>
    </location>
</feature>
<evidence type="ECO:0000313" key="5">
    <source>
        <dbReference type="Proteomes" id="UP000001542"/>
    </source>
</evidence>
<evidence type="ECO:0000256" key="1">
    <source>
        <dbReference type="PROSITE-ProRule" id="PRU00023"/>
    </source>
</evidence>
<reference evidence="4" key="2">
    <citation type="journal article" date="2007" name="Science">
        <title>Draft genome sequence of the sexually transmitted pathogen Trichomonas vaginalis.</title>
        <authorList>
            <person name="Carlton J.M."/>
            <person name="Hirt R.P."/>
            <person name="Silva J.C."/>
            <person name="Delcher A.L."/>
            <person name="Schatz M."/>
            <person name="Zhao Q."/>
            <person name="Wortman J.R."/>
            <person name="Bidwell S.L."/>
            <person name="Alsmark U.C.M."/>
            <person name="Besteiro S."/>
            <person name="Sicheritz-Ponten T."/>
            <person name="Noel C.J."/>
            <person name="Dacks J.B."/>
            <person name="Foster P.G."/>
            <person name="Simillion C."/>
            <person name="Van de Peer Y."/>
            <person name="Miranda-Saavedra D."/>
            <person name="Barton G.J."/>
            <person name="Westrop G.D."/>
            <person name="Mueller S."/>
            <person name="Dessi D."/>
            <person name="Fiori P.L."/>
            <person name="Ren Q."/>
            <person name="Paulsen I."/>
            <person name="Zhang H."/>
            <person name="Bastida-Corcuera F.D."/>
            <person name="Simoes-Barbosa A."/>
            <person name="Brown M.T."/>
            <person name="Hayes R.D."/>
            <person name="Mukherjee M."/>
            <person name="Okumura C.Y."/>
            <person name="Schneider R."/>
            <person name="Smith A.J."/>
            <person name="Vanacova S."/>
            <person name="Villalvazo M."/>
            <person name="Haas B.J."/>
            <person name="Pertea M."/>
            <person name="Feldblyum T.V."/>
            <person name="Utterback T.R."/>
            <person name="Shu C.L."/>
            <person name="Osoegawa K."/>
            <person name="de Jong P.J."/>
            <person name="Hrdy I."/>
            <person name="Horvathova L."/>
            <person name="Zubacova Z."/>
            <person name="Dolezal P."/>
            <person name="Malik S.B."/>
            <person name="Logsdon J.M. Jr."/>
            <person name="Henze K."/>
            <person name="Gupta A."/>
            <person name="Wang C.C."/>
            <person name="Dunne R.L."/>
            <person name="Upcroft J.A."/>
            <person name="Upcroft P."/>
            <person name="White O."/>
            <person name="Salzberg S.L."/>
            <person name="Tang P."/>
            <person name="Chiu C.-H."/>
            <person name="Lee Y.-S."/>
            <person name="Embley T.M."/>
            <person name="Coombs G.H."/>
            <person name="Mottram J.C."/>
            <person name="Tachezy J."/>
            <person name="Fraser-Liggett C.M."/>
            <person name="Johnson P.J."/>
        </authorList>
    </citation>
    <scope>NUCLEOTIDE SEQUENCE [LARGE SCALE GENOMIC DNA]</scope>
    <source>
        <strain evidence="4">G3</strain>
    </source>
</reference>
<dbReference type="RefSeq" id="XP_001306037.1">
    <property type="nucleotide sequence ID" value="XM_001306036.1"/>
</dbReference>
<dbReference type="InterPro" id="IPR002110">
    <property type="entry name" value="Ankyrin_rpt"/>
</dbReference>
<feature type="repeat" description="ANK" evidence="1">
    <location>
        <begin position="377"/>
        <end position="409"/>
    </location>
</feature>
<feature type="repeat" description="ANK" evidence="1">
    <location>
        <begin position="314"/>
        <end position="343"/>
    </location>
</feature>
<dbReference type="VEuPathDB" id="TrichDB:TVAGG3_0494600"/>
<dbReference type="OrthoDB" id="194358at2759"/>
<proteinExistence type="predicted"/>
<evidence type="ECO:0000313" key="4">
    <source>
        <dbReference type="EMBL" id="EAX93107.1"/>
    </source>
</evidence>
<keyword evidence="5" id="KW-1185">Reference proteome</keyword>
<feature type="repeat" description="ANK" evidence="1">
    <location>
        <begin position="542"/>
        <end position="574"/>
    </location>
</feature>
<dbReference type="InParanoid" id="A2FPS7"/>
<dbReference type="eggNOG" id="KOG4177">
    <property type="taxonomic scope" value="Eukaryota"/>
</dbReference>
<feature type="repeat" description="ANK" evidence="1">
    <location>
        <begin position="443"/>
        <end position="475"/>
    </location>
</feature>
<dbReference type="Proteomes" id="UP000001542">
    <property type="component" value="Unassembled WGS sequence"/>
</dbReference>
<dbReference type="STRING" id="5722.A2FPS7"/>
<feature type="transmembrane region" description="Helical" evidence="2">
    <location>
        <begin position="605"/>
        <end position="623"/>
    </location>
</feature>
<dbReference type="PROSITE" id="PS50088">
    <property type="entry name" value="ANK_REPEAT"/>
    <property type="match status" value="9"/>
</dbReference>
<evidence type="ECO:0000256" key="2">
    <source>
        <dbReference type="SAM" id="Phobius"/>
    </source>
</evidence>
<dbReference type="Pfam" id="PF12796">
    <property type="entry name" value="Ank_2"/>
    <property type="match status" value="3"/>
</dbReference>
<dbReference type="AlphaFoldDB" id="A2FPS7"/>
<keyword evidence="2" id="KW-0472">Membrane</keyword>
<dbReference type="InterPro" id="IPR020683">
    <property type="entry name" value="DUF3447"/>
</dbReference>
<feature type="domain" description="DUF3447" evidence="3">
    <location>
        <begin position="197"/>
        <end position="272"/>
    </location>
</feature>
<dbReference type="KEGG" id="tva:4750825"/>
<name>A2FPS7_TRIV3</name>
<dbReference type="VEuPathDB" id="TrichDB:TVAG_261170"/>
<organism evidence="4 5">
    <name type="scientific">Trichomonas vaginalis (strain ATCC PRA-98 / G3)</name>
    <dbReference type="NCBI Taxonomy" id="412133"/>
    <lineage>
        <taxon>Eukaryota</taxon>
        <taxon>Metamonada</taxon>
        <taxon>Parabasalia</taxon>
        <taxon>Trichomonadida</taxon>
        <taxon>Trichomonadidae</taxon>
        <taxon>Trichomonas</taxon>
    </lineage>
</organism>
<feature type="repeat" description="ANK" evidence="1">
    <location>
        <begin position="344"/>
        <end position="376"/>
    </location>
</feature>
<dbReference type="SUPFAM" id="SSF48403">
    <property type="entry name" value="Ankyrin repeat"/>
    <property type="match status" value="1"/>
</dbReference>
<reference evidence="4" key="1">
    <citation type="submission" date="2006-10" db="EMBL/GenBank/DDBJ databases">
        <authorList>
            <person name="Amadeo P."/>
            <person name="Zhao Q."/>
            <person name="Wortman J."/>
            <person name="Fraser-Liggett C."/>
            <person name="Carlton J."/>
        </authorList>
    </citation>
    <scope>NUCLEOTIDE SEQUENCE</scope>
    <source>
        <strain evidence="4">G3</strain>
    </source>
</reference>
<feature type="repeat" description="ANK" evidence="1">
    <location>
        <begin position="476"/>
        <end position="508"/>
    </location>
</feature>
<dbReference type="SMART" id="SM00248">
    <property type="entry name" value="ANK"/>
    <property type="match status" value="11"/>
</dbReference>
<keyword evidence="2" id="KW-0812">Transmembrane</keyword>
<feature type="repeat" description="ANK" evidence="1">
    <location>
        <begin position="410"/>
        <end position="442"/>
    </location>
</feature>
<dbReference type="PANTHER" id="PTHR24182">
    <property type="entry name" value="ANKYRIN REPEAT AND SOCS BOX CONTAINING 4"/>
    <property type="match status" value="1"/>
</dbReference>
<dbReference type="PANTHER" id="PTHR24182:SF13">
    <property type="entry name" value="LD18443P"/>
    <property type="match status" value="1"/>
</dbReference>
<dbReference type="PROSITE" id="PS50297">
    <property type="entry name" value="ANK_REP_REGION"/>
    <property type="match status" value="9"/>
</dbReference>
<keyword evidence="2" id="KW-1133">Transmembrane helix</keyword>
<dbReference type="Gene3D" id="1.25.40.20">
    <property type="entry name" value="Ankyrin repeat-containing domain"/>
    <property type="match status" value="3"/>
</dbReference>
<feature type="repeat" description="ANK" evidence="1">
    <location>
        <begin position="575"/>
        <end position="600"/>
    </location>
</feature>